<feature type="compositionally biased region" description="Basic and acidic residues" evidence="1">
    <location>
        <begin position="1"/>
        <end position="41"/>
    </location>
</feature>
<comment type="caution">
    <text evidence="3">The sequence shown here is derived from an EMBL/GenBank/DDBJ whole genome shotgun (WGS) entry which is preliminary data.</text>
</comment>
<keyword evidence="2" id="KW-0472">Membrane</keyword>
<feature type="compositionally biased region" description="Basic and acidic residues" evidence="1">
    <location>
        <begin position="506"/>
        <end position="528"/>
    </location>
</feature>
<evidence type="ECO:0000256" key="1">
    <source>
        <dbReference type="SAM" id="MobiDB-lite"/>
    </source>
</evidence>
<dbReference type="eggNOG" id="ENOG5032SYI">
    <property type="taxonomic scope" value="Bacteria"/>
</dbReference>
<sequence length="528" mass="57226">MKNDDTQTSETIDRTETVSRKDLKADSAHTRHEDPAEDARTSNHTASGRARRIVFRFVLAPIFAVAAVASLVMGILFATILAPKPILQATASGLSSSYLYTEDGVAALSGSGLTMKVSGKTGSQVCLAVGTARDIKLWLGKEKVTVLTGLSSSAALSRKIVGSETDPILSSDQSSDDDEAGLTSFKNSDLWQSVTCGNGAVQVKLADASGKALVAYSSDPLQSVSLSWRNQKQENYTWVWYLAAALLAVFSILCATLLATFKPRKRVKASAARNLAVEEAQAQDDMSTQIMEPVEENFHYQRPDVVPTHHAPITKKKWSPFGLGKGQVLSAEEALSSHDQDEPDSQEASGSPAIVDPSHSNMVARVSSSRQHTSGHIPGEHRENSSEDSPVGKHRASADDIRRRARAKKSAHRQRKQSSPHLSHLVSQTESSSDSSADQSVPETVTTASFSEMAAWLERVKKEDSKPPADNTVDILADEKEKKSKENLFENSESTRITDIQEAVSESEHKADKDSEQPSAEAKEEHHD</sequence>
<organism evidence="3 4">
    <name type="scientific">Scardovia inopinata F0304</name>
    <dbReference type="NCBI Taxonomy" id="641146"/>
    <lineage>
        <taxon>Bacteria</taxon>
        <taxon>Bacillati</taxon>
        <taxon>Actinomycetota</taxon>
        <taxon>Actinomycetes</taxon>
        <taxon>Bifidobacteriales</taxon>
        <taxon>Bifidobacteriaceae</taxon>
        <taxon>Scardovia</taxon>
    </lineage>
</organism>
<feature type="region of interest" description="Disordered" evidence="1">
    <location>
        <begin position="1"/>
        <end position="45"/>
    </location>
</feature>
<name>W5IIH5_SCAIO</name>
<dbReference type="HOGENOM" id="CLU_515691_0_0_11"/>
<evidence type="ECO:0000313" key="3">
    <source>
        <dbReference type="EMBL" id="EFG26786.2"/>
    </source>
</evidence>
<dbReference type="EMBL" id="ADCX01000002">
    <property type="protein sequence ID" value="EFG26786.2"/>
    <property type="molecule type" value="Genomic_DNA"/>
</dbReference>
<feature type="transmembrane region" description="Helical" evidence="2">
    <location>
        <begin position="57"/>
        <end position="82"/>
    </location>
</feature>
<feature type="compositionally biased region" description="Basic residues" evidence="1">
    <location>
        <begin position="403"/>
        <end position="418"/>
    </location>
</feature>
<feature type="compositionally biased region" description="Low complexity" evidence="1">
    <location>
        <begin position="427"/>
        <end position="440"/>
    </location>
</feature>
<accession>W5IIH5</accession>
<evidence type="ECO:0000313" key="4">
    <source>
        <dbReference type="Proteomes" id="UP000005777"/>
    </source>
</evidence>
<dbReference type="RefSeq" id="WP_050752359.1">
    <property type="nucleotide sequence ID" value="NZ_GG770225.1"/>
</dbReference>
<dbReference type="AlphaFoldDB" id="W5IIH5"/>
<protein>
    <submittedName>
        <fullName evidence="3">Uncharacterized protein</fullName>
    </submittedName>
</protein>
<feature type="compositionally biased region" description="Polar residues" evidence="1">
    <location>
        <begin position="358"/>
        <end position="374"/>
    </location>
</feature>
<feature type="region of interest" description="Disordered" evidence="1">
    <location>
        <begin position="329"/>
        <end position="446"/>
    </location>
</feature>
<feature type="transmembrane region" description="Helical" evidence="2">
    <location>
        <begin position="238"/>
        <end position="261"/>
    </location>
</feature>
<keyword evidence="2" id="KW-0812">Transmembrane</keyword>
<evidence type="ECO:0000256" key="2">
    <source>
        <dbReference type="SAM" id="Phobius"/>
    </source>
</evidence>
<feature type="region of interest" description="Disordered" evidence="1">
    <location>
        <begin position="459"/>
        <end position="528"/>
    </location>
</feature>
<gene>
    <name evidence="3" type="ORF">HMPREF9020_00413</name>
</gene>
<feature type="compositionally biased region" description="Polar residues" evidence="1">
    <location>
        <begin position="489"/>
        <end position="498"/>
    </location>
</feature>
<reference evidence="3 4" key="1">
    <citation type="submission" date="2012-01" db="EMBL/GenBank/DDBJ databases">
        <title>The Genome Sequence of Scardovia inopinata F0304.</title>
        <authorList>
            <consortium name="The Broad Institute Genome Sequencing Platform"/>
            <person name="Earl A."/>
            <person name="Ward D."/>
            <person name="Feldgarden M."/>
            <person name="Gevers D."/>
            <person name="Izard J."/>
            <person name="Baranova O.V."/>
            <person name="Blanton J.M."/>
            <person name="Tanner A.C."/>
            <person name="Dewhirst F.E."/>
            <person name="Young S.K."/>
            <person name="Zeng Q."/>
            <person name="Gargeya S."/>
            <person name="Fitzgerald M."/>
            <person name="Haas B."/>
            <person name="Abouelleil A."/>
            <person name="Alvarado L."/>
            <person name="Arachchi H.M."/>
            <person name="Berlin A."/>
            <person name="Chapman S.B."/>
            <person name="Gearin G."/>
            <person name="Goldberg J."/>
            <person name="Griggs A."/>
            <person name="Gujja S."/>
            <person name="Hansen M."/>
            <person name="Heiman D."/>
            <person name="Howarth C."/>
            <person name="Larimer J."/>
            <person name="Lui A."/>
            <person name="MacDonald P.J."/>
            <person name="McCowen C."/>
            <person name="Montmayeur A."/>
            <person name="Murphy C."/>
            <person name="Neiman D."/>
            <person name="Pearson M."/>
            <person name="Priest M."/>
            <person name="Roberts A."/>
            <person name="Saif S."/>
            <person name="Shea T."/>
            <person name="Sisk P."/>
            <person name="Stolte C."/>
            <person name="Sykes S."/>
            <person name="Wortman J."/>
            <person name="Nusbaum C."/>
            <person name="Birren B."/>
        </authorList>
    </citation>
    <scope>NUCLEOTIDE SEQUENCE [LARGE SCALE GENOMIC DNA]</scope>
    <source>
        <strain evidence="3 4">F0304</strain>
    </source>
</reference>
<keyword evidence="2" id="KW-1133">Transmembrane helix</keyword>
<keyword evidence="4" id="KW-1185">Reference proteome</keyword>
<proteinExistence type="predicted"/>
<feature type="compositionally biased region" description="Basic and acidic residues" evidence="1">
    <location>
        <begin position="477"/>
        <end position="488"/>
    </location>
</feature>
<dbReference type="Proteomes" id="UP000005777">
    <property type="component" value="Unassembled WGS sequence"/>
</dbReference>